<dbReference type="Pfam" id="PF13377">
    <property type="entry name" value="Peripla_BP_3"/>
    <property type="match status" value="1"/>
</dbReference>
<dbReference type="PROSITE" id="PS00356">
    <property type="entry name" value="HTH_LACI_1"/>
    <property type="match status" value="1"/>
</dbReference>
<dbReference type="Gene3D" id="3.40.50.2300">
    <property type="match status" value="2"/>
</dbReference>
<reference evidence="5 6" key="1">
    <citation type="submission" date="2024-02" db="EMBL/GenBank/DDBJ databases">
        <title>Bifidobacterium honeyensis sp. nov., isolated from the comb honey.</title>
        <authorList>
            <person name="Liu W."/>
            <person name="Li Y."/>
        </authorList>
    </citation>
    <scope>NUCLEOTIDE SEQUENCE [LARGE SCALE GENOMIC DNA]</scope>
    <source>
        <strain evidence="5 6">IMAU50988</strain>
    </source>
</reference>
<dbReference type="PANTHER" id="PTHR30146:SF109">
    <property type="entry name" value="HTH-TYPE TRANSCRIPTIONAL REGULATOR GALS"/>
    <property type="match status" value="1"/>
</dbReference>
<keyword evidence="3" id="KW-0804">Transcription</keyword>
<comment type="caution">
    <text evidence="5">The sequence shown here is derived from an EMBL/GenBank/DDBJ whole genome shotgun (WGS) entry which is preliminary data.</text>
</comment>
<dbReference type="EMBL" id="JBANBB010000002">
    <property type="protein sequence ID" value="MEK0307233.1"/>
    <property type="molecule type" value="Genomic_DNA"/>
</dbReference>
<feature type="domain" description="HTH lacI-type" evidence="4">
    <location>
        <begin position="8"/>
        <end position="62"/>
    </location>
</feature>
<dbReference type="InterPro" id="IPR046335">
    <property type="entry name" value="LacI/GalR-like_sensor"/>
</dbReference>
<organism evidence="5 6">
    <name type="scientific">Bifidobacterium favimelis</name>
    <dbReference type="NCBI Taxonomy" id="3122979"/>
    <lineage>
        <taxon>Bacteria</taxon>
        <taxon>Bacillati</taxon>
        <taxon>Actinomycetota</taxon>
        <taxon>Actinomycetes</taxon>
        <taxon>Bifidobacteriales</taxon>
        <taxon>Bifidobacteriaceae</taxon>
        <taxon>Bifidobacterium</taxon>
    </lineage>
</organism>
<dbReference type="PROSITE" id="PS50932">
    <property type="entry name" value="HTH_LACI_2"/>
    <property type="match status" value="1"/>
</dbReference>
<dbReference type="CDD" id="cd06267">
    <property type="entry name" value="PBP1_LacI_sugar_binding-like"/>
    <property type="match status" value="1"/>
</dbReference>
<dbReference type="Gene3D" id="1.10.260.40">
    <property type="entry name" value="lambda repressor-like DNA-binding domains"/>
    <property type="match status" value="1"/>
</dbReference>
<evidence type="ECO:0000313" key="6">
    <source>
        <dbReference type="Proteomes" id="UP001373159"/>
    </source>
</evidence>
<proteinExistence type="predicted"/>
<dbReference type="SUPFAM" id="SSF47413">
    <property type="entry name" value="lambda repressor-like DNA-binding domains"/>
    <property type="match status" value="1"/>
</dbReference>
<name>A0ABU8ZQQ1_9BIFI</name>
<evidence type="ECO:0000313" key="5">
    <source>
        <dbReference type="EMBL" id="MEK0307233.1"/>
    </source>
</evidence>
<evidence type="ECO:0000256" key="3">
    <source>
        <dbReference type="ARBA" id="ARBA00023163"/>
    </source>
</evidence>
<evidence type="ECO:0000256" key="1">
    <source>
        <dbReference type="ARBA" id="ARBA00023015"/>
    </source>
</evidence>
<protein>
    <submittedName>
        <fullName evidence="5">LacI family DNA-binding transcriptional regulator</fullName>
    </submittedName>
</protein>
<sequence>MGKGSGRVTMQDVADVAGVTARTVSNVVNDYPFVREETRKRVWEAIDKLGYTMNLSARGLKQGKAGLIALALPDLTMPYFADLANAVITQAQAHGMSVIIEPTLSSPTTERQALRRVRGQLADGVIYCPLEINPEELDRMDLGIPVVVLAQCEGRPKYDHVMIRNTDAAQAATDLLIRGGSRRIVALGLGAGQKVGPSAQRFLGYRQALAAHGLQPDPDLEVVTRAWHRSDGFRAINDLCERRIRFDGVFGFTDQVAAGAMTALQIRGLSVPGDVAVIGFDDNDESQYLIPSLSTVDPGIEQIAEYAVEGLVRRLSSQTDFPRKVVEVDFRLVERQSTRKVS</sequence>
<keyword evidence="1" id="KW-0805">Transcription regulation</keyword>
<keyword evidence="2 5" id="KW-0238">DNA-binding</keyword>
<dbReference type="SMART" id="SM00354">
    <property type="entry name" value="HTH_LACI"/>
    <property type="match status" value="1"/>
</dbReference>
<dbReference type="InterPro" id="IPR000843">
    <property type="entry name" value="HTH_LacI"/>
</dbReference>
<dbReference type="Proteomes" id="UP001373159">
    <property type="component" value="Unassembled WGS sequence"/>
</dbReference>
<dbReference type="CDD" id="cd01392">
    <property type="entry name" value="HTH_LacI"/>
    <property type="match status" value="1"/>
</dbReference>
<evidence type="ECO:0000259" key="4">
    <source>
        <dbReference type="PROSITE" id="PS50932"/>
    </source>
</evidence>
<gene>
    <name evidence="5" type="ORF">V8P97_07140</name>
</gene>
<dbReference type="RefSeq" id="WP_340486311.1">
    <property type="nucleotide sequence ID" value="NZ_JBANDZ010000002.1"/>
</dbReference>
<keyword evidence="6" id="KW-1185">Reference proteome</keyword>
<dbReference type="Pfam" id="PF00356">
    <property type="entry name" value="LacI"/>
    <property type="match status" value="1"/>
</dbReference>
<evidence type="ECO:0000256" key="2">
    <source>
        <dbReference type="ARBA" id="ARBA00023125"/>
    </source>
</evidence>
<dbReference type="PANTHER" id="PTHR30146">
    <property type="entry name" value="LACI-RELATED TRANSCRIPTIONAL REPRESSOR"/>
    <property type="match status" value="1"/>
</dbReference>
<dbReference type="InterPro" id="IPR028082">
    <property type="entry name" value="Peripla_BP_I"/>
</dbReference>
<dbReference type="GO" id="GO:0003677">
    <property type="term" value="F:DNA binding"/>
    <property type="evidence" value="ECO:0007669"/>
    <property type="project" value="UniProtKB-KW"/>
</dbReference>
<dbReference type="SUPFAM" id="SSF53822">
    <property type="entry name" value="Periplasmic binding protein-like I"/>
    <property type="match status" value="1"/>
</dbReference>
<accession>A0ABU8ZQQ1</accession>
<dbReference type="InterPro" id="IPR010982">
    <property type="entry name" value="Lambda_DNA-bd_dom_sf"/>
</dbReference>